<evidence type="ECO:0000313" key="1">
    <source>
        <dbReference type="EMBL" id="AOP33791.1"/>
    </source>
</evidence>
<accession>A0A1D7UW61</accession>
<proteinExistence type="predicted"/>
<dbReference type="EMBL" id="CP015217">
    <property type="protein sequence ID" value="AOP33791.1"/>
    <property type="molecule type" value="Genomic_DNA"/>
</dbReference>
<name>A0A1D7UW61_9LEPT</name>
<protein>
    <submittedName>
        <fullName evidence="1">Uncharacterized protein</fullName>
    </submittedName>
</protein>
<dbReference type="KEGG" id="laj:A0128_08010"/>
<gene>
    <name evidence="1" type="ORF">A0128_08010</name>
</gene>
<keyword evidence="2" id="KW-1185">Reference proteome</keyword>
<organism evidence="1 2">
    <name type="scientific">Leptospira tipperaryensis</name>
    <dbReference type="NCBI Taxonomy" id="2564040"/>
    <lineage>
        <taxon>Bacteria</taxon>
        <taxon>Pseudomonadati</taxon>
        <taxon>Spirochaetota</taxon>
        <taxon>Spirochaetia</taxon>
        <taxon>Leptospirales</taxon>
        <taxon>Leptospiraceae</taxon>
        <taxon>Leptospira</taxon>
    </lineage>
</organism>
<reference evidence="1 2" key="1">
    <citation type="submission" date="2016-04" db="EMBL/GenBank/DDBJ databases">
        <title>Complete genome seqeunce of Leptospira alstonii serovar Room22.</title>
        <authorList>
            <person name="Nally J.E."/>
            <person name="Bayles D.O."/>
            <person name="Hurley D."/>
            <person name="Fanning S."/>
            <person name="McMahon B.J."/>
            <person name="Arent Z."/>
        </authorList>
    </citation>
    <scope>NUCLEOTIDE SEQUENCE [LARGE SCALE GENOMIC DNA]</scope>
    <source>
        <strain evidence="1 2">GWTS #1</strain>
    </source>
</reference>
<dbReference type="AlphaFoldDB" id="A0A1D7UW61"/>
<dbReference type="Proteomes" id="UP000094197">
    <property type="component" value="Chromosome 1"/>
</dbReference>
<sequence>MEKIRMDHRRLFLSLDDSGNFKRKDSFGAICFSFLTREYWKKHINTPSVIICEYLDYNLPKESQDSLISVPLRVKNSENKMFVR</sequence>
<evidence type="ECO:0000313" key="2">
    <source>
        <dbReference type="Proteomes" id="UP000094197"/>
    </source>
</evidence>